<dbReference type="NCBIfam" id="TIGR00180">
    <property type="entry name" value="parB_part"/>
    <property type="match status" value="1"/>
</dbReference>
<evidence type="ECO:0000256" key="1">
    <source>
        <dbReference type="ARBA" id="ARBA00006295"/>
    </source>
</evidence>
<dbReference type="InterPro" id="IPR036086">
    <property type="entry name" value="ParB/Sulfiredoxin_sf"/>
</dbReference>
<name>A0ABT8SY83_9HYPH</name>
<dbReference type="NCBIfam" id="TIGR03454">
    <property type="entry name" value="partition_RepB"/>
    <property type="match status" value="1"/>
</dbReference>
<reference evidence="4" key="1">
    <citation type="journal article" date="2015" name="Int. J. Syst. Evol. Microbiol.">
        <title>Rhizobium oryzicola sp. nov., potential plant-growth-promoting endophytic bacteria isolated from rice roots.</title>
        <authorList>
            <person name="Zhang X.X."/>
            <person name="Gao J.S."/>
            <person name="Cao Y.H."/>
            <person name="Sheirdil R.A."/>
            <person name="Wang X.C."/>
            <person name="Zhang L."/>
        </authorList>
    </citation>
    <scope>NUCLEOTIDE SEQUENCE</scope>
    <source>
        <strain evidence="4">05753</strain>
    </source>
</reference>
<dbReference type="Pfam" id="PF02195">
    <property type="entry name" value="ParB_N"/>
    <property type="match status" value="1"/>
</dbReference>
<dbReference type="InterPro" id="IPR011111">
    <property type="entry name" value="Plasmid_RepB"/>
</dbReference>
<dbReference type="CDD" id="cd16405">
    <property type="entry name" value="RepB_like_N"/>
    <property type="match status" value="1"/>
</dbReference>
<dbReference type="Pfam" id="PF07506">
    <property type="entry name" value="RepB"/>
    <property type="match status" value="1"/>
</dbReference>
<comment type="similarity">
    <text evidence="1">Belongs to the ParB family.</text>
</comment>
<proteinExistence type="inferred from homology"/>
<dbReference type="InterPro" id="IPR037972">
    <property type="entry name" value="RepB_N"/>
</dbReference>
<feature type="domain" description="ParB-like N-terminal" evidence="3">
    <location>
        <begin position="82"/>
        <end position="176"/>
    </location>
</feature>
<dbReference type="InterPro" id="IPR017819">
    <property type="entry name" value="Plasmid_partition_RepB"/>
</dbReference>
<dbReference type="SUPFAM" id="SSF110849">
    <property type="entry name" value="ParB/Sulfiredoxin"/>
    <property type="match status" value="1"/>
</dbReference>
<comment type="caution">
    <text evidence="4">The sequence shown here is derived from an EMBL/GenBank/DDBJ whole genome shotgun (WGS) entry which is preliminary data.</text>
</comment>
<dbReference type="PANTHER" id="PTHR33375">
    <property type="entry name" value="CHROMOSOME-PARTITIONING PROTEIN PARB-RELATED"/>
    <property type="match status" value="1"/>
</dbReference>
<evidence type="ECO:0000259" key="3">
    <source>
        <dbReference type="SMART" id="SM00470"/>
    </source>
</evidence>
<dbReference type="Gene3D" id="3.90.1530.30">
    <property type="match status" value="1"/>
</dbReference>
<evidence type="ECO:0000313" key="4">
    <source>
        <dbReference type="EMBL" id="MDO1582993.1"/>
    </source>
</evidence>
<reference evidence="4" key="2">
    <citation type="submission" date="2023-07" db="EMBL/GenBank/DDBJ databases">
        <authorList>
            <person name="Sun H."/>
        </authorList>
    </citation>
    <scope>NUCLEOTIDE SEQUENCE</scope>
    <source>
        <strain evidence="4">05753</strain>
    </source>
</reference>
<gene>
    <name evidence="4" type="primary">repB</name>
    <name evidence="4" type="ORF">Q2T52_12955</name>
</gene>
<dbReference type="PANTHER" id="PTHR33375:SF1">
    <property type="entry name" value="CHROMOSOME-PARTITIONING PROTEIN PARB-RELATED"/>
    <property type="match status" value="1"/>
</dbReference>
<keyword evidence="5" id="KW-1185">Reference proteome</keyword>
<dbReference type="SMART" id="SM00470">
    <property type="entry name" value="ParB"/>
    <property type="match status" value="1"/>
</dbReference>
<protein>
    <submittedName>
        <fullName evidence="4">Plasmid partitioning protein RepB</fullName>
    </submittedName>
</protein>
<dbReference type="InterPro" id="IPR003115">
    <property type="entry name" value="ParB_N"/>
</dbReference>
<dbReference type="InterPro" id="IPR004437">
    <property type="entry name" value="ParB/RepB/Spo0J"/>
</dbReference>
<dbReference type="Gene3D" id="1.10.10.2830">
    <property type="match status" value="1"/>
</dbReference>
<organism evidence="4 5">
    <name type="scientific">Rhizobium oryzicola</name>
    <dbReference type="NCBI Taxonomy" id="1232668"/>
    <lineage>
        <taxon>Bacteria</taxon>
        <taxon>Pseudomonadati</taxon>
        <taxon>Pseudomonadota</taxon>
        <taxon>Alphaproteobacteria</taxon>
        <taxon>Hyphomicrobiales</taxon>
        <taxon>Rhizobiaceae</taxon>
        <taxon>Rhizobium/Agrobacterium group</taxon>
        <taxon>Rhizobium</taxon>
    </lineage>
</organism>
<dbReference type="InterPro" id="IPR050336">
    <property type="entry name" value="Chromosome_partition/occlusion"/>
</dbReference>
<dbReference type="EMBL" id="JAUKWQ010000003">
    <property type="protein sequence ID" value="MDO1582993.1"/>
    <property type="molecule type" value="Genomic_DNA"/>
</dbReference>
<evidence type="ECO:0000256" key="2">
    <source>
        <dbReference type="SAM" id="MobiDB-lite"/>
    </source>
</evidence>
<evidence type="ECO:0000313" key="5">
    <source>
        <dbReference type="Proteomes" id="UP001169006"/>
    </source>
</evidence>
<dbReference type="RefSeq" id="WP_302077150.1">
    <property type="nucleotide sequence ID" value="NZ_JAUKWQ010000003.1"/>
</dbReference>
<accession>A0ABT8SY83</accession>
<dbReference type="Proteomes" id="UP001169006">
    <property type="component" value="Unassembled WGS sequence"/>
</dbReference>
<dbReference type="SUPFAM" id="SSF109709">
    <property type="entry name" value="KorB DNA-binding domain-like"/>
    <property type="match status" value="1"/>
</dbReference>
<feature type="region of interest" description="Disordered" evidence="2">
    <location>
        <begin position="14"/>
        <end position="46"/>
    </location>
</feature>
<sequence length="350" mass="38439">MMAGNRKDELKALFAGGLAPSPGSVPAKPAHAASSEAVQQAPAARSASGAVKAMGLTLGSMTRDAEEARLLRQALQDGERVIAIAPDKIEASFIEDRIRLADQEDEDFEVLTESMRESGQQVPVLLRPHPEKPGYYQTAYGHRRIRAATKLGIDVRAIVRPLTDDELVLAQGKENAERRNLSFIERAIFARNLAARGFERKVIGEALSVQKSELSRLMQVVEAVPERFIRLIGSAPKAGRDRWMKLGELLQVADQLARAERDVDTEAFRLAGSDERFQMLFDSLSRLPKVDAKPSATLKGSNGEVFAKIRREGRTTKIEFAVGLENAFIDEALSALVQSFDRFSSKNGKA</sequence>